<dbReference type="PROSITE" id="PS00138">
    <property type="entry name" value="SUBTILASE_SER"/>
    <property type="match status" value="1"/>
</dbReference>
<dbReference type="Proteomes" id="UP000199052">
    <property type="component" value="Unassembled WGS sequence"/>
</dbReference>
<dbReference type="PRINTS" id="PR00723">
    <property type="entry name" value="SUBTILISIN"/>
</dbReference>
<dbReference type="InterPro" id="IPR015500">
    <property type="entry name" value="Peptidase_S8_subtilisin-rel"/>
</dbReference>
<dbReference type="InterPro" id="IPR021720">
    <property type="entry name" value="Malectin_dom"/>
</dbReference>
<dbReference type="InterPro" id="IPR008979">
    <property type="entry name" value="Galactose-bd-like_sf"/>
</dbReference>
<dbReference type="EMBL" id="FOOI01000001">
    <property type="protein sequence ID" value="SFF70418.1"/>
    <property type="molecule type" value="Genomic_DNA"/>
</dbReference>
<evidence type="ECO:0000313" key="10">
    <source>
        <dbReference type="EMBL" id="SFF70418.1"/>
    </source>
</evidence>
<keyword evidence="2 5" id="KW-0645">Protease</keyword>
<protein>
    <submittedName>
        <fullName evidence="10">Serine protease, subtilisin family</fullName>
    </submittedName>
</protein>
<feature type="compositionally biased region" description="Gly residues" evidence="6">
    <location>
        <begin position="47"/>
        <end position="58"/>
    </location>
</feature>
<feature type="active site" description="Charge relay system" evidence="5">
    <location>
        <position position="437"/>
    </location>
</feature>
<dbReference type="InterPro" id="IPR008969">
    <property type="entry name" value="CarboxyPept-like_regulatory"/>
</dbReference>
<evidence type="ECO:0000256" key="4">
    <source>
        <dbReference type="ARBA" id="ARBA00022825"/>
    </source>
</evidence>
<keyword evidence="7" id="KW-0732">Signal</keyword>
<evidence type="ECO:0000259" key="8">
    <source>
        <dbReference type="Pfam" id="PF00082"/>
    </source>
</evidence>
<dbReference type="GO" id="GO:0004252">
    <property type="term" value="F:serine-type endopeptidase activity"/>
    <property type="evidence" value="ECO:0007669"/>
    <property type="project" value="UniProtKB-UniRule"/>
</dbReference>
<feature type="domain" description="Malectin" evidence="9">
    <location>
        <begin position="1337"/>
        <end position="1448"/>
    </location>
</feature>
<gene>
    <name evidence="10" type="ORF">SAMN05421678_101526</name>
</gene>
<dbReference type="SUPFAM" id="SSF49464">
    <property type="entry name" value="Carboxypeptidase regulatory domain-like"/>
    <property type="match status" value="3"/>
</dbReference>
<dbReference type="PROSITE" id="PS51318">
    <property type="entry name" value="TAT"/>
    <property type="match status" value="1"/>
</dbReference>
<dbReference type="InterPro" id="IPR023828">
    <property type="entry name" value="Peptidase_S8_Ser-AS"/>
</dbReference>
<name>A0A1I2KVP5_9ACTN</name>
<dbReference type="Gene3D" id="2.60.120.430">
    <property type="entry name" value="Galactose-binding lectin"/>
    <property type="match status" value="1"/>
</dbReference>
<feature type="chain" id="PRO_5011716009" evidence="7">
    <location>
        <begin position="36"/>
        <end position="1485"/>
    </location>
</feature>
<keyword evidence="4 5" id="KW-0720">Serine protease</keyword>
<reference evidence="10 11" key="1">
    <citation type="submission" date="2016-10" db="EMBL/GenBank/DDBJ databases">
        <authorList>
            <person name="de Groot N.N."/>
        </authorList>
    </citation>
    <scope>NUCLEOTIDE SEQUENCE [LARGE SCALE GENOMIC DNA]</scope>
    <source>
        <strain evidence="10 11">CPCC 202808</strain>
    </source>
</reference>
<organism evidence="10 11">
    <name type="scientific">Actinopolymorpha cephalotaxi</name>
    <dbReference type="NCBI Taxonomy" id="504797"/>
    <lineage>
        <taxon>Bacteria</taxon>
        <taxon>Bacillati</taxon>
        <taxon>Actinomycetota</taxon>
        <taxon>Actinomycetes</taxon>
        <taxon>Propionibacteriales</taxon>
        <taxon>Actinopolymorphaceae</taxon>
        <taxon>Actinopolymorpha</taxon>
    </lineage>
</organism>
<dbReference type="InterPro" id="IPR036852">
    <property type="entry name" value="Peptidase_S8/S53_dom_sf"/>
</dbReference>
<keyword evidence="3 5" id="KW-0378">Hydrolase</keyword>
<dbReference type="SUPFAM" id="SSF63825">
    <property type="entry name" value="YWTD domain"/>
    <property type="match status" value="1"/>
</dbReference>
<dbReference type="Pfam" id="PF11721">
    <property type="entry name" value="Malectin"/>
    <property type="match status" value="1"/>
</dbReference>
<evidence type="ECO:0000313" key="11">
    <source>
        <dbReference type="Proteomes" id="UP000199052"/>
    </source>
</evidence>
<dbReference type="GO" id="GO:0006508">
    <property type="term" value="P:proteolysis"/>
    <property type="evidence" value="ECO:0007669"/>
    <property type="project" value="UniProtKB-KW"/>
</dbReference>
<feature type="active site" description="Charge relay system" evidence="5">
    <location>
        <position position="263"/>
    </location>
</feature>
<evidence type="ECO:0000256" key="3">
    <source>
        <dbReference type="ARBA" id="ARBA00022801"/>
    </source>
</evidence>
<dbReference type="InterPro" id="IPR006311">
    <property type="entry name" value="TAT_signal"/>
</dbReference>
<dbReference type="SUPFAM" id="SSF49785">
    <property type="entry name" value="Galactose-binding domain-like"/>
    <property type="match status" value="1"/>
</dbReference>
<evidence type="ECO:0000256" key="7">
    <source>
        <dbReference type="SAM" id="SignalP"/>
    </source>
</evidence>
<accession>A0A1I2KVP5</accession>
<dbReference type="PANTHER" id="PTHR43399">
    <property type="entry name" value="SUBTILISIN-RELATED"/>
    <property type="match status" value="1"/>
</dbReference>
<dbReference type="InterPro" id="IPR000209">
    <property type="entry name" value="Peptidase_S8/S53_dom"/>
</dbReference>
<dbReference type="SUPFAM" id="SSF52743">
    <property type="entry name" value="Subtilisin-like"/>
    <property type="match status" value="1"/>
</dbReference>
<dbReference type="PROSITE" id="PS51892">
    <property type="entry name" value="SUBTILASE"/>
    <property type="match status" value="1"/>
</dbReference>
<feature type="active site" description="Charge relay system" evidence="5">
    <location>
        <position position="215"/>
    </location>
</feature>
<dbReference type="Gene3D" id="2.60.40.1120">
    <property type="entry name" value="Carboxypeptidase-like, regulatory domain"/>
    <property type="match status" value="3"/>
</dbReference>
<dbReference type="Gene3D" id="3.40.50.200">
    <property type="entry name" value="Peptidase S8/S53 domain"/>
    <property type="match status" value="1"/>
</dbReference>
<evidence type="ECO:0000259" key="9">
    <source>
        <dbReference type="Pfam" id="PF11721"/>
    </source>
</evidence>
<dbReference type="STRING" id="504797.SAMN05421678_101526"/>
<feature type="signal peptide" evidence="7">
    <location>
        <begin position="1"/>
        <end position="35"/>
    </location>
</feature>
<feature type="domain" description="Peptidase S8/S53" evidence="8">
    <location>
        <begin position="206"/>
        <end position="478"/>
    </location>
</feature>
<dbReference type="Pfam" id="PF00082">
    <property type="entry name" value="Peptidase_S8"/>
    <property type="match status" value="1"/>
</dbReference>
<evidence type="ECO:0000256" key="2">
    <source>
        <dbReference type="ARBA" id="ARBA00022670"/>
    </source>
</evidence>
<feature type="region of interest" description="Disordered" evidence="6">
    <location>
        <begin position="36"/>
        <end position="63"/>
    </location>
</feature>
<dbReference type="Pfam" id="PF13620">
    <property type="entry name" value="CarboxypepD_reg"/>
    <property type="match status" value="3"/>
</dbReference>
<sequence length="1485" mass="157190">MFTGGSRGRRRSLVLVAGATLAVVAGLLAPSTAAAVAGQPAKPGPGGPGSSGATGGSDGSAPIVKSVQDRLKSKGSADVWVVFGQRADLDGAARIKDWNARGAAVVRALKATANRSQAHARATLRSAHADYTAFWATNRIMVRGATPELTRKLAALPEVRRIAGTRAFKVPAPAKKRPARGRISTSEWNIAAIHADRVWRDFGDRGEGITVASIDSGVQYDHPALVNQYRGNLGNGRFDHNYNWYDPSNICGTPSAPCDNVGHGTHVMGTMVGDDGAGNQIGVAPGATWITAKGCESDYCSDFALIASGQWMLAPTDLDGQDPRPELRPNVVNNSWSTDNGPEIDPGYDEVLQAWTASGIFSTFANGNAGPECDTTGSPADSPYAYGVGSFNQAGAISVFSSRGPAGDAIRPNLAAPGEGIRSSYPTNSYENLSGTSMAAPHVAGTAALVLSAAPALVGDVAATRAVLNESATDVDDESCGGTPGNNNVWGEGKVDALAAVTAAPRGDTGVLRGTVTSAGDGTPIAGATIQVEGPLSRTVTTDQDGNYQLTLSVGDYTVSAHAFGYVGRSAPVTVSRNETTTRNFALIEGSPHSLSGTVTDDRGRPVTGALVAVDGTPLPAVTTDARGRFAFDAVPADSYTVTVSPNGCLAEQSKDVVLDSDKVVDFELEGRTDSFGYRCEVEPADYVEGDTDIGLTGDEGYTTIDLPFRALLYGTAYQQVNVTVNGFVNFTDPVNNYANVAVPNPDQPNAAIYAFWDDLTLDDLSGVYTGVSGTAPNRSFVIEWRNANFWLTDLRIDAEIVLHENGDIELAWRNIDPTDAQERGNSATTGIENADGTDAFQYSFDRPVLSDTQAVRFVLPPAGTVTGTVTDRNDGNPIANATVDVLRAGTVVKQLTTDPDGVYFGQLFAGEYTLRATAENYESAEDTVSISDGATETRNFSLASARAEVESPDLSWVLPEGVSQHATFTITNTGSAPLEWAALEGSGGRSAARPAKAARAKVSASDRNAAARTAIGRYTRAERKRARPSAAGDVLASWPVRDVDLPWGVGYDGDVWISDPAHITNHEFTTAGTPVRTLPAPWAGDWNADMAYDSRRGRMCQADVGGDNGIHCWDRASGEVDHSLTGSPWGDIPQRGLAYRADDDSFYIGGWNENVIYHVAGESDSRPGRLLGRCSLPDSGIAGLAWNSTAEVLWVTTNSPTDDIYEVDPDDCGVITTLGFPERGEFNGAGADLDAEGNLWVTSQTSNTAYLLETGVPEATDVPWLSETPAGGTIAVGESQDVTVTVDTTGLAPGVYRATLMLDTNSGRQRLVPVPVQVVVPGYWKGVNAADGAYSDTRGLPWVADQPYTPGGFGWIGASTVHRTSHRVDIAGTGDDPMYRNYRQGMTDYRFDDLPAGKYQVTLDFAELGRSPRPNTRMFDVDVDGELVLFEYDIAARVGGRRADSHSFVVDLPRGGTLQVHFHARRSYRPPIVNALRVVQRPDL</sequence>
<evidence type="ECO:0000256" key="6">
    <source>
        <dbReference type="SAM" id="MobiDB-lite"/>
    </source>
</evidence>
<evidence type="ECO:0000256" key="5">
    <source>
        <dbReference type="PROSITE-ProRule" id="PRU01240"/>
    </source>
</evidence>
<evidence type="ECO:0000256" key="1">
    <source>
        <dbReference type="ARBA" id="ARBA00011073"/>
    </source>
</evidence>
<dbReference type="InterPro" id="IPR051048">
    <property type="entry name" value="Peptidase_S8/S53_subtilisin"/>
</dbReference>
<proteinExistence type="inferred from homology"/>
<comment type="similarity">
    <text evidence="1 5">Belongs to the peptidase S8 family.</text>
</comment>
<dbReference type="PANTHER" id="PTHR43399:SF4">
    <property type="entry name" value="CELL WALL-ASSOCIATED PROTEASE"/>
    <property type="match status" value="1"/>
</dbReference>